<keyword evidence="8" id="KW-0067">ATP-binding</keyword>
<evidence type="ECO:0000256" key="5">
    <source>
        <dbReference type="ARBA" id="ARBA00022598"/>
    </source>
</evidence>
<dbReference type="PROSITE" id="PS01012">
    <property type="entry name" value="FOLYLPOLYGLU_SYNT_2"/>
    <property type="match status" value="1"/>
</dbReference>
<evidence type="ECO:0000256" key="12">
    <source>
        <dbReference type="ARBA" id="ARBA00047493"/>
    </source>
</evidence>
<accession>A0A813M2F6</accession>
<dbReference type="AlphaFoldDB" id="A0A813M2F6"/>
<dbReference type="GO" id="GO:0006730">
    <property type="term" value="P:one-carbon metabolic process"/>
    <property type="evidence" value="ECO:0007669"/>
    <property type="project" value="UniProtKB-KW"/>
</dbReference>
<dbReference type="GO" id="GO:0004326">
    <property type="term" value="F:tetrahydrofolylpolyglutamate synthase activity"/>
    <property type="evidence" value="ECO:0007669"/>
    <property type="project" value="UniProtKB-EC"/>
</dbReference>
<keyword evidence="5" id="KW-0436">Ligase</keyword>
<dbReference type="InterPro" id="IPR036565">
    <property type="entry name" value="Mur-like_cat_sf"/>
</dbReference>
<protein>
    <recommendedName>
        <fullName evidence="3">tetrahydrofolate synthase</fullName>
        <ecNumber evidence="3">6.3.2.17</ecNumber>
    </recommendedName>
    <alternativeName>
        <fullName evidence="11">Folylpoly-gamma-glutamate synthetase</fullName>
    </alternativeName>
    <alternativeName>
        <fullName evidence="10">Tetrahydrofolylpolyglutamate synthase</fullName>
    </alternativeName>
</protein>
<evidence type="ECO:0000256" key="9">
    <source>
        <dbReference type="ARBA" id="ARBA00022842"/>
    </source>
</evidence>
<evidence type="ECO:0000256" key="7">
    <source>
        <dbReference type="ARBA" id="ARBA00022741"/>
    </source>
</evidence>
<evidence type="ECO:0000313" key="13">
    <source>
        <dbReference type="EMBL" id="CAF0706126.1"/>
    </source>
</evidence>
<comment type="caution">
    <text evidence="13">The sequence shown here is derived from an EMBL/GenBank/DDBJ whole genome shotgun (WGS) entry which is preliminary data.</text>
</comment>
<dbReference type="EC" id="6.3.2.17" evidence="3"/>
<evidence type="ECO:0000256" key="6">
    <source>
        <dbReference type="ARBA" id="ARBA00022723"/>
    </source>
</evidence>
<dbReference type="NCBIfam" id="TIGR01499">
    <property type="entry name" value="folC"/>
    <property type="match status" value="1"/>
</dbReference>
<dbReference type="PROSITE" id="PS01011">
    <property type="entry name" value="FOLYLPOLYGLU_SYNT_1"/>
    <property type="match status" value="1"/>
</dbReference>
<keyword evidence="9" id="KW-0460">Magnesium</keyword>
<dbReference type="GO" id="GO:0005829">
    <property type="term" value="C:cytosol"/>
    <property type="evidence" value="ECO:0007669"/>
    <property type="project" value="TreeGrafter"/>
</dbReference>
<dbReference type="UniPathway" id="UPA00850"/>
<dbReference type="PANTHER" id="PTHR11136">
    <property type="entry name" value="FOLYLPOLYGLUTAMATE SYNTHASE-RELATED"/>
    <property type="match status" value="1"/>
</dbReference>
<evidence type="ECO:0000256" key="11">
    <source>
        <dbReference type="ARBA" id="ARBA00030876"/>
    </source>
</evidence>
<dbReference type="Gene3D" id="3.40.1190.10">
    <property type="entry name" value="Mur-like, catalytic domain"/>
    <property type="match status" value="1"/>
</dbReference>
<dbReference type="GO" id="GO:0005739">
    <property type="term" value="C:mitochondrion"/>
    <property type="evidence" value="ECO:0007669"/>
    <property type="project" value="TreeGrafter"/>
</dbReference>
<gene>
    <name evidence="13" type="ORF">OXX778_LOCUS333</name>
</gene>
<name>A0A813M2F6_9BILA</name>
<proteinExistence type="inferred from homology"/>
<evidence type="ECO:0000313" key="14">
    <source>
        <dbReference type="Proteomes" id="UP000663879"/>
    </source>
</evidence>
<dbReference type="OrthoDB" id="5212574at2759"/>
<dbReference type="EMBL" id="CAJNOC010000015">
    <property type="protein sequence ID" value="CAF0706126.1"/>
    <property type="molecule type" value="Genomic_DNA"/>
</dbReference>
<evidence type="ECO:0000256" key="2">
    <source>
        <dbReference type="ARBA" id="ARBA00008276"/>
    </source>
</evidence>
<evidence type="ECO:0000256" key="10">
    <source>
        <dbReference type="ARBA" id="ARBA00030592"/>
    </source>
</evidence>
<dbReference type="PANTHER" id="PTHR11136:SF5">
    <property type="entry name" value="FOLYLPOLYGLUTAMATE SYNTHASE, MITOCHONDRIAL"/>
    <property type="match status" value="1"/>
</dbReference>
<comment type="catalytic activity">
    <reaction evidence="12">
        <text>(6S)-5,6,7,8-tetrahydrofolyl-(gamma-L-Glu)(n) + L-glutamate + ATP = (6S)-5,6,7,8-tetrahydrofolyl-(gamma-L-Glu)(n+1) + ADP + phosphate + H(+)</text>
        <dbReference type="Rhea" id="RHEA:10580"/>
        <dbReference type="Rhea" id="RHEA-COMP:14738"/>
        <dbReference type="Rhea" id="RHEA-COMP:14740"/>
        <dbReference type="ChEBI" id="CHEBI:15378"/>
        <dbReference type="ChEBI" id="CHEBI:29985"/>
        <dbReference type="ChEBI" id="CHEBI:30616"/>
        <dbReference type="ChEBI" id="CHEBI:43474"/>
        <dbReference type="ChEBI" id="CHEBI:141005"/>
        <dbReference type="ChEBI" id="CHEBI:456216"/>
        <dbReference type="EC" id="6.3.2.17"/>
    </reaction>
</comment>
<dbReference type="InterPro" id="IPR001645">
    <property type="entry name" value="Folylpolyglutamate_synth"/>
</dbReference>
<dbReference type="Proteomes" id="UP000663879">
    <property type="component" value="Unassembled WGS sequence"/>
</dbReference>
<reference evidence="13" key="1">
    <citation type="submission" date="2021-02" db="EMBL/GenBank/DDBJ databases">
        <authorList>
            <person name="Nowell W R."/>
        </authorList>
    </citation>
    <scope>NUCLEOTIDE SEQUENCE</scope>
    <source>
        <strain evidence="13">Ploen Becks lab</strain>
    </source>
</reference>
<evidence type="ECO:0000256" key="3">
    <source>
        <dbReference type="ARBA" id="ARBA00013025"/>
    </source>
</evidence>
<dbReference type="Gene3D" id="3.90.190.20">
    <property type="entry name" value="Mur ligase, C-terminal domain"/>
    <property type="match status" value="1"/>
</dbReference>
<dbReference type="SUPFAM" id="SSF53623">
    <property type="entry name" value="MurD-like peptide ligases, catalytic domain"/>
    <property type="match status" value="1"/>
</dbReference>
<keyword evidence="14" id="KW-1185">Reference proteome</keyword>
<keyword evidence="4" id="KW-0554">One-carbon metabolism</keyword>
<evidence type="ECO:0000256" key="4">
    <source>
        <dbReference type="ARBA" id="ARBA00022563"/>
    </source>
</evidence>
<dbReference type="GO" id="GO:0046872">
    <property type="term" value="F:metal ion binding"/>
    <property type="evidence" value="ECO:0007669"/>
    <property type="project" value="UniProtKB-KW"/>
</dbReference>
<dbReference type="SUPFAM" id="SSF53244">
    <property type="entry name" value="MurD-like peptide ligases, peptide-binding domain"/>
    <property type="match status" value="1"/>
</dbReference>
<comment type="similarity">
    <text evidence="2">Belongs to the folylpolyglutamate synthase family.</text>
</comment>
<evidence type="ECO:0000256" key="8">
    <source>
        <dbReference type="ARBA" id="ARBA00022840"/>
    </source>
</evidence>
<keyword evidence="6" id="KW-0479">Metal-binding</keyword>
<comment type="pathway">
    <text evidence="1">Cofactor biosynthesis; tetrahydrofolylpolyglutamate biosynthesis.</text>
</comment>
<dbReference type="InterPro" id="IPR018109">
    <property type="entry name" value="Folylpolyglutamate_synth_CS"/>
</dbReference>
<evidence type="ECO:0000256" key="1">
    <source>
        <dbReference type="ARBA" id="ARBA00005150"/>
    </source>
</evidence>
<keyword evidence="7" id="KW-0547">Nucleotide-binding</keyword>
<dbReference type="GO" id="GO:0005524">
    <property type="term" value="F:ATP binding"/>
    <property type="evidence" value="ECO:0007669"/>
    <property type="project" value="UniProtKB-KW"/>
</dbReference>
<sequence length="571" mass="65779">MLKFLKNHNYVKSSTLKHRFSFKYKQNYSSYAKMDENLEHDSSFARYQESIEKLNELQPVQAIKTSDFSTLKDLRLTSTKLMCKKLNLTDEDINKLNVIHITGTKGKGSTSAFSESILRNLGYKTGLFTSPHLIEVKERIKINGRSLSYLKFHEYFSHCYNILINNWSREDKFDRPTYFQFLTCMSFFVFSQEKVDAAIVEVGIGGQFDFTNIVEQPIVCGISSLGLDHCSLLGSTIDKIAWQKAGILKSSCVGFISQQDSKEALNVLKERSLELNAPICIVNNVDKYVDLSSKNIDLGINGKVQYLNSQLALQITNYWIQTQTQKNFNKNQWIEQNIKEVSEQGIPILQPIVVLDDLRKEGITSCKWPGRNQIIESDNKNIKYYLDGAHTVESIEQFLNWFLDVKKNEPNFKNEKNVLLFNYTGERDPSKFLELLTALKFDAVAFSKLKAFPDELNKEKDTFRKMPSVVLDNDEKYENLLKMYINLADEKYKKCDVNNNEHFESKSQVFDNILESLDWLTDSRDEVLRKKLSETKAVCTSSDNDQNINVLITGSLYLVGLALKVLRFKID</sequence>
<dbReference type="InterPro" id="IPR036615">
    <property type="entry name" value="Mur_ligase_C_dom_sf"/>
</dbReference>
<organism evidence="13 14">
    <name type="scientific">Brachionus calyciflorus</name>
    <dbReference type="NCBI Taxonomy" id="104777"/>
    <lineage>
        <taxon>Eukaryota</taxon>
        <taxon>Metazoa</taxon>
        <taxon>Spiralia</taxon>
        <taxon>Gnathifera</taxon>
        <taxon>Rotifera</taxon>
        <taxon>Eurotatoria</taxon>
        <taxon>Monogononta</taxon>
        <taxon>Pseudotrocha</taxon>
        <taxon>Ploima</taxon>
        <taxon>Brachionidae</taxon>
        <taxon>Brachionus</taxon>
    </lineage>
</organism>